<dbReference type="EMBL" id="JAXBLV010000099">
    <property type="protein sequence ID" value="MDY3559235.1"/>
    <property type="molecule type" value="Genomic_DNA"/>
</dbReference>
<evidence type="ECO:0008006" key="4">
    <source>
        <dbReference type="Google" id="ProtNLM"/>
    </source>
</evidence>
<feature type="transmembrane region" description="Helical" evidence="1">
    <location>
        <begin position="86"/>
        <end position="107"/>
    </location>
</feature>
<evidence type="ECO:0000313" key="3">
    <source>
        <dbReference type="Proteomes" id="UP001272242"/>
    </source>
</evidence>
<evidence type="ECO:0000256" key="1">
    <source>
        <dbReference type="SAM" id="Phobius"/>
    </source>
</evidence>
<dbReference type="RefSeq" id="WP_320686038.1">
    <property type="nucleotide sequence ID" value="NZ_JAXBLV010000099.1"/>
</dbReference>
<protein>
    <recommendedName>
        <fullName evidence="4">DUF4013 domain-containing protein</fullName>
    </recommendedName>
</protein>
<proteinExistence type="predicted"/>
<keyword evidence="1" id="KW-1133">Transmembrane helix</keyword>
<reference evidence="3" key="1">
    <citation type="journal article" date="2023" name="Mar. Drugs">
        <title>Gemmata algarum, a Novel Planctomycete Isolated from an Algal Mat, Displays Antimicrobial Activity.</title>
        <authorList>
            <person name="Kumar G."/>
            <person name="Kallscheuer N."/>
            <person name="Kashif M."/>
            <person name="Ahamad S."/>
            <person name="Jagadeeshwari U."/>
            <person name="Pannikurungottu S."/>
            <person name="Haufschild T."/>
            <person name="Kabuu M."/>
            <person name="Sasikala C."/>
            <person name="Jogler C."/>
            <person name="Ramana C."/>
        </authorList>
    </citation>
    <scope>NUCLEOTIDE SEQUENCE [LARGE SCALE GENOMIC DNA]</scope>
    <source>
        <strain evidence="3">JC673</strain>
    </source>
</reference>
<feature type="transmembrane region" description="Helical" evidence="1">
    <location>
        <begin position="38"/>
        <end position="65"/>
    </location>
</feature>
<organism evidence="2 3">
    <name type="scientific">Gemmata algarum</name>
    <dbReference type="NCBI Taxonomy" id="2975278"/>
    <lineage>
        <taxon>Bacteria</taxon>
        <taxon>Pseudomonadati</taxon>
        <taxon>Planctomycetota</taxon>
        <taxon>Planctomycetia</taxon>
        <taxon>Gemmatales</taxon>
        <taxon>Gemmataceae</taxon>
        <taxon>Gemmata</taxon>
    </lineage>
</organism>
<feature type="transmembrane region" description="Helical" evidence="1">
    <location>
        <begin position="221"/>
        <end position="241"/>
    </location>
</feature>
<keyword evidence="3" id="KW-1185">Reference proteome</keyword>
<comment type="caution">
    <text evidence="2">The sequence shown here is derived from an EMBL/GenBank/DDBJ whole genome shotgun (WGS) entry which is preliminary data.</text>
</comment>
<feature type="transmembrane region" description="Helical" evidence="1">
    <location>
        <begin position="299"/>
        <end position="316"/>
    </location>
</feature>
<keyword evidence="1" id="KW-0472">Membrane</keyword>
<evidence type="ECO:0000313" key="2">
    <source>
        <dbReference type="EMBL" id="MDY3559235.1"/>
    </source>
</evidence>
<feature type="transmembrane region" description="Helical" evidence="1">
    <location>
        <begin position="337"/>
        <end position="356"/>
    </location>
</feature>
<sequence length="384" mass="43025">MAEPIPEAAFELPPEPERDASPLFRVVSFAGAGAEWCFGAVVLLLGLAVLAAVPLGQFLVLGYLLEASGRVARSGRIRDGFIGVRRAALFGGAAFAGGVMWLPLYLMSLQAEAARIIDPHGAIARRWEIVLGAFAVVFVLHAAGALFWGGRVRHFLNPINVPWLAYRLFQGGMYQEARDRVWELTVGLRLPYYFWLGLRGFVGAFLWLACPLFLLGLGHKFWGVGLLGAALLSVVVLYVPFLQTRFARARRFAALFEVRKVRAVYRRAPLAFAFALWVHLLFAMPLYVLKIELVPRELFFVEGLFFLLFIFPARLVSGWAYARGARRRGPRFWLSRWAGRFAAVPVVLAYVFAVWVSQHIGWAGVSSLYEQHAFLLPVPFVTWR</sequence>
<feature type="transmembrane region" description="Helical" evidence="1">
    <location>
        <begin position="192"/>
        <end position="215"/>
    </location>
</feature>
<dbReference type="Proteomes" id="UP001272242">
    <property type="component" value="Unassembled WGS sequence"/>
</dbReference>
<feature type="transmembrane region" description="Helical" evidence="1">
    <location>
        <begin position="268"/>
        <end position="287"/>
    </location>
</feature>
<name>A0ABU5EVQ5_9BACT</name>
<feature type="transmembrane region" description="Helical" evidence="1">
    <location>
        <begin position="127"/>
        <end position="148"/>
    </location>
</feature>
<gene>
    <name evidence="2" type="ORF">R5W23_006454</name>
</gene>
<keyword evidence="1" id="KW-0812">Transmembrane</keyword>
<accession>A0ABU5EVQ5</accession>